<feature type="domain" description="CinA C-terminal" evidence="1">
    <location>
        <begin position="7"/>
        <end position="159"/>
    </location>
</feature>
<dbReference type="InterPro" id="IPR008136">
    <property type="entry name" value="CinA_C"/>
</dbReference>
<evidence type="ECO:0000313" key="3">
    <source>
        <dbReference type="Proteomes" id="UP000193104"/>
    </source>
</evidence>
<dbReference type="NCBIfam" id="TIGR00199">
    <property type="entry name" value="PncC_domain"/>
    <property type="match status" value="1"/>
</dbReference>
<dbReference type="RefSeq" id="WP_128602229.1">
    <property type="nucleotide sequence ID" value="NZ_MLFS01000048.1"/>
</dbReference>
<keyword evidence="3" id="KW-1185">Reference proteome</keyword>
<dbReference type="Gene3D" id="3.90.950.20">
    <property type="entry name" value="CinA-like"/>
    <property type="match status" value="1"/>
</dbReference>
<comment type="caution">
    <text evidence="2">The sequence shown here is derived from an EMBL/GenBank/DDBJ whole genome shotgun (WGS) entry which is preliminary data.</text>
</comment>
<evidence type="ECO:0000313" key="2">
    <source>
        <dbReference type="EMBL" id="ORM71449.1"/>
    </source>
</evidence>
<dbReference type="InterPro" id="IPR036653">
    <property type="entry name" value="CinA-like_C"/>
</dbReference>
<protein>
    <submittedName>
        <fullName evidence="2">Competence protein ComA</fullName>
    </submittedName>
</protein>
<gene>
    <name evidence="2" type="ORF">HA48_15835</name>
</gene>
<dbReference type="STRING" id="1076551.HA48_15835"/>
<evidence type="ECO:0000259" key="1">
    <source>
        <dbReference type="Pfam" id="PF02464"/>
    </source>
</evidence>
<name>A0A1X1D440_9GAMM</name>
<sequence length="162" mass="17111">MDEKLISLANELGEILKEKSLTVTTAESCTSGWVGSALAAASDSSRFYSSGFITYTNEAKQRVLGVSGDTLARFTAVSEATVSEMACGAKKLSGDNIGLATSGYAGPDGGEDGTPAGTVWFAWCLADESVHTSRQWFSGESEEVVYKATLFSLSELKRLLAE</sequence>
<dbReference type="Proteomes" id="UP000193104">
    <property type="component" value="Unassembled WGS sequence"/>
</dbReference>
<dbReference type="SUPFAM" id="SSF142433">
    <property type="entry name" value="CinA-like"/>
    <property type="match status" value="1"/>
</dbReference>
<dbReference type="Pfam" id="PF02464">
    <property type="entry name" value="CinA"/>
    <property type="match status" value="1"/>
</dbReference>
<dbReference type="EMBL" id="MLFS01000048">
    <property type="protein sequence ID" value="ORM71449.1"/>
    <property type="molecule type" value="Genomic_DNA"/>
</dbReference>
<dbReference type="AlphaFoldDB" id="A0A1X1D440"/>
<dbReference type="OrthoDB" id="9801454at2"/>
<proteinExistence type="predicted"/>
<accession>A0A1X1D440</accession>
<reference evidence="2 3" key="1">
    <citation type="journal article" date="2017" name="Antonie Van Leeuwenhoek">
        <title>Phylogenomic resolution of the bacterial genus Pantoea and its relationship with Erwinia and Tatumella.</title>
        <authorList>
            <person name="Palmer M."/>
            <person name="Steenkamp E.T."/>
            <person name="Coetzee M.P."/>
            <person name="Chan W.Y."/>
            <person name="van Zyl E."/>
            <person name="De Maayer P."/>
            <person name="Coutinho T.A."/>
            <person name="Blom J."/>
            <person name="Smits T.H."/>
            <person name="Duffy B."/>
            <person name="Venter S.N."/>
        </authorList>
    </citation>
    <scope>NUCLEOTIDE SEQUENCE [LARGE SCALE GENOMIC DNA]</scope>
    <source>
        <strain evidence="2 3">LMG 26277</strain>
    </source>
</reference>
<organism evidence="2 3">
    <name type="scientific">Pantoea wallisii</name>
    <dbReference type="NCBI Taxonomy" id="1076551"/>
    <lineage>
        <taxon>Bacteria</taxon>
        <taxon>Pseudomonadati</taxon>
        <taxon>Pseudomonadota</taxon>
        <taxon>Gammaproteobacteria</taxon>
        <taxon>Enterobacterales</taxon>
        <taxon>Erwiniaceae</taxon>
        <taxon>Pantoea</taxon>
    </lineage>
</organism>